<dbReference type="Proteomes" id="UP000194267">
    <property type="component" value="Unassembled WGS sequence"/>
</dbReference>
<comment type="cofactor">
    <cofactor evidence="1">
        <name>Mg(2+)</name>
        <dbReference type="ChEBI" id="CHEBI:18420"/>
    </cofactor>
</comment>
<dbReference type="PANTHER" id="PTHR31609:SF1">
    <property type="entry name" value="CARBOHYDRATE DEACETYLASE"/>
    <property type="match status" value="1"/>
</dbReference>
<keyword evidence="4" id="KW-0460">Magnesium</keyword>
<keyword evidence="2" id="KW-0479">Metal-binding</keyword>
<dbReference type="GO" id="GO:0019213">
    <property type="term" value="F:deacetylase activity"/>
    <property type="evidence" value="ECO:0007669"/>
    <property type="project" value="TreeGrafter"/>
</dbReference>
<protein>
    <recommendedName>
        <fullName evidence="8">ChbG/HpnK family deacetylase</fullName>
    </recommendedName>
</protein>
<evidence type="ECO:0000256" key="1">
    <source>
        <dbReference type="ARBA" id="ARBA00001946"/>
    </source>
</evidence>
<dbReference type="InterPro" id="IPR011330">
    <property type="entry name" value="Glyco_hydro/deAcase_b/a-brl"/>
</dbReference>
<keyword evidence="3" id="KW-0378">Hydrolase</keyword>
<reference evidence="7" key="1">
    <citation type="submission" date="2016-04" db="EMBL/GenBank/DDBJ databases">
        <authorList>
            <person name="Antunes L.P."/>
            <person name="Martins L.F."/>
            <person name="Pereira R.V."/>
            <person name="Thomas A.M."/>
            <person name="Barbosa D."/>
            <person name="Nascimento L."/>
            <person name="Silva G.M."/>
            <person name="Condomitti G.W."/>
            <person name="Digiampietri L.A."/>
            <person name="Lombardi K.C."/>
            <person name="Ramos P.L."/>
            <person name="Quaggio R.B."/>
            <person name="Oliveira J.C."/>
            <person name="Pascon R.C."/>
            <person name="Cruz J.B."/>
            <person name="Silva A.M."/>
            <person name="Setubal J.C."/>
        </authorList>
    </citation>
    <scope>NUCLEOTIDE SEQUENCE [LARGE SCALE GENOMIC DNA]</scope>
</reference>
<proteinExistence type="predicted"/>
<dbReference type="GO" id="GO:0005975">
    <property type="term" value="P:carbohydrate metabolic process"/>
    <property type="evidence" value="ECO:0007669"/>
    <property type="project" value="InterPro"/>
</dbReference>
<evidence type="ECO:0000313" key="6">
    <source>
        <dbReference type="EMBL" id="OTA41627.1"/>
    </source>
</evidence>
<dbReference type="Pfam" id="PF04794">
    <property type="entry name" value="YdjC"/>
    <property type="match status" value="1"/>
</dbReference>
<dbReference type="SUPFAM" id="SSF88713">
    <property type="entry name" value="Glycoside hydrolase/deacetylase"/>
    <property type="match status" value="1"/>
</dbReference>
<organism evidence="6 7">
    <name type="scientific">Symbiobacterium thermophilum</name>
    <dbReference type="NCBI Taxonomy" id="2734"/>
    <lineage>
        <taxon>Bacteria</taxon>
        <taxon>Bacillati</taxon>
        <taxon>Bacillota</taxon>
        <taxon>Clostridia</taxon>
        <taxon>Eubacteriales</taxon>
        <taxon>Symbiobacteriaceae</taxon>
        <taxon>Symbiobacterium</taxon>
    </lineage>
</organism>
<comment type="caution">
    <text evidence="6">The sequence shown here is derived from an EMBL/GenBank/DDBJ whole genome shotgun (WGS) entry which is preliminary data.</text>
</comment>
<dbReference type="EMBL" id="LWLV01000322">
    <property type="protein sequence ID" value="OTA41627.1"/>
    <property type="molecule type" value="Genomic_DNA"/>
</dbReference>
<dbReference type="OMA" id="GKPCADP"/>
<dbReference type="GO" id="GO:0046872">
    <property type="term" value="F:metal ion binding"/>
    <property type="evidence" value="ECO:0007669"/>
    <property type="project" value="UniProtKB-KW"/>
</dbReference>
<dbReference type="PANTHER" id="PTHR31609">
    <property type="entry name" value="YDJC DEACETYLASE FAMILY MEMBER"/>
    <property type="match status" value="1"/>
</dbReference>
<evidence type="ECO:0000313" key="7">
    <source>
        <dbReference type="Proteomes" id="UP000194267"/>
    </source>
</evidence>
<dbReference type="Gene3D" id="3.20.20.370">
    <property type="entry name" value="Glycoside hydrolase/deacetylase"/>
    <property type="match status" value="1"/>
</dbReference>
<evidence type="ECO:0000256" key="2">
    <source>
        <dbReference type="ARBA" id="ARBA00022723"/>
    </source>
</evidence>
<dbReference type="GO" id="GO:0016787">
    <property type="term" value="F:hydrolase activity"/>
    <property type="evidence" value="ECO:0007669"/>
    <property type="project" value="UniProtKB-KW"/>
</dbReference>
<name>A0A1Y2T7D5_SYMTR</name>
<evidence type="ECO:0008006" key="8">
    <source>
        <dbReference type="Google" id="ProtNLM"/>
    </source>
</evidence>
<sequence>MRGLIVNADDFGLSPGVSRGILRAHWEGIVTSTTFMVNFPWAAEMAGLLRRAPRLGVGLHLNLTTGAPVLPPAEVPSLVGPDGRFGRSLVRLLARMRPAEAEREWSAQVERFVALMGRPPTHLDTHRYLQAYPPLCRAMIRVARRYGVPAVRVLPPGVFPEGTFPPWSPAGPLLGVALRRTTALIRASGLAAPDRALAGDFDLPGLLTRLDRVGDGVTELVTHPGEVDDLLRSLSSLQEQREVELAALTSPAARERVQARGIRLMHFGDLTDAARG</sequence>
<dbReference type="InterPro" id="IPR006879">
    <property type="entry name" value="YdjC-like"/>
</dbReference>
<keyword evidence="5" id="KW-0119">Carbohydrate metabolism</keyword>
<gene>
    <name evidence="6" type="ORF">A6D92_05070</name>
</gene>
<dbReference type="AlphaFoldDB" id="A0A1Y2T7D5"/>
<evidence type="ECO:0000256" key="4">
    <source>
        <dbReference type="ARBA" id="ARBA00022842"/>
    </source>
</evidence>
<evidence type="ECO:0000256" key="5">
    <source>
        <dbReference type="ARBA" id="ARBA00023277"/>
    </source>
</evidence>
<accession>A0A1Y2T7D5</accession>
<evidence type="ECO:0000256" key="3">
    <source>
        <dbReference type="ARBA" id="ARBA00022801"/>
    </source>
</evidence>